<dbReference type="EMBL" id="JAIWYP010000012">
    <property type="protein sequence ID" value="KAH3724307.1"/>
    <property type="molecule type" value="Genomic_DNA"/>
</dbReference>
<feature type="region of interest" description="Disordered" evidence="1">
    <location>
        <begin position="79"/>
        <end position="115"/>
    </location>
</feature>
<proteinExistence type="predicted"/>
<dbReference type="Proteomes" id="UP000828390">
    <property type="component" value="Unassembled WGS sequence"/>
</dbReference>
<reference evidence="2" key="2">
    <citation type="submission" date="2020-11" db="EMBL/GenBank/DDBJ databases">
        <authorList>
            <person name="McCartney M.A."/>
            <person name="Auch B."/>
            <person name="Kono T."/>
            <person name="Mallez S."/>
            <person name="Becker A."/>
            <person name="Gohl D.M."/>
            <person name="Silverstein K.A.T."/>
            <person name="Koren S."/>
            <person name="Bechman K.B."/>
            <person name="Herman A."/>
            <person name="Abrahante J.E."/>
            <person name="Garbe J."/>
        </authorList>
    </citation>
    <scope>NUCLEOTIDE SEQUENCE</scope>
    <source>
        <strain evidence="2">Duluth1</strain>
        <tissue evidence="2">Whole animal</tissue>
    </source>
</reference>
<name>A0A9D4CG58_DREPO</name>
<sequence length="612" mass="66915">MNLQKRGLCGHVKARWDSHDTCLACTGCTLLKKCEVCDLWSYDTWKQAGRRRTSISRKRHEPLTDVDDPVTSLVTDDQLTFQSPDTGHDGGVCRSSSDRMTPTIHTSDIDRGPKDGLMSDQMAAAILRSLAGDVTGHDMTGRSPVWSGHDMTGRSPVRSSPVTGPVTFTGLVQSGPVTGQQSEEGIDLHHRMTLLPTSHRRMNLRHQGVDMGHAHLRRVILIAATRVSNHVIVNGDAIPEDSGLIAADLHLDIAADSDCDIAGNEDVHKPHVDTYHSDSRSPSYSFMESHVSSPHESAPMLTATHVGTSGAQLTTTATLSAPRVSSTVSSCVAPNAIHSNPDVLWVQNASGHFVPVNTDKHYQISDVVDGNSSLPDNLAQDSFIPVPAVSLHTSVPVESEAESDADIDTDKFLASSNQIYELIFQTLGEELCPRPVETSSNATISITEQLVRTFDPTMVTKARSRLDTRIPIDTTVLSVFQSLESVNKTIPKRGDMWKVPKDFAETKLQGRNYKPPVTDPTSGLDFSKLPSQDPDINKLLLTMPSSSTSVSVPFSMIEHCESRERRSFGLSNQVDLMLATLLHLVCDWSDSVPEKLRDLLIHQFTNSIIPFT</sequence>
<feature type="compositionally biased region" description="Polar residues" evidence="1">
    <location>
        <begin position="94"/>
        <end position="106"/>
    </location>
</feature>
<keyword evidence="3" id="KW-1185">Reference proteome</keyword>
<comment type="caution">
    <text evidence="2">The sequence shown here is derived from an EMBL/GenBank/DDBJ whole genome shotgun (WGS) entry which is preliminary data.</text>
</comment>
<reference evidence="2" key="1">
    <citation type="journal article" date="2019" name="bioRxiv">
        <title>The Genome of the Zebra Mussel, Dreissena polymorpha: A Resource for Invasive Species Research.</title>
        <authorList>
            <person name="McCartney M.A."/>
            <person name="Auch B."/>
            <person name="Kono T."/>
            <person name="Mallez S."/>
            <person name="Zhang Y."/>
            <person name="Obille A."/>
            <person name="Becker A."/>
            <person name="Abrahante J.E."/>
            <person name="Garbe J."/>
            <person name="Badalamenti J.P."/>
            <person name="Herman A."/>
            <person name="Mangelson H."/>
            <person name="Liachko I."/>
            <person name="Sullivan S."/>
            <person name="Sone E.D."/>
            <person name="Koren S."/>
            <person name="Silverstein K.A.T."/>
            <person name="Beckman K.B."/>
            <person name="Gohl D.M."/>
        </authorList>
    </citation>
    <scope>NUCLEOTIDE SEQUENCE</scope>
    <source>
        <strain evidence="2">Duluth1</strain>
        <tissue evidence="2">Whole animal</tissue>
    </source>
</reference>
<feature type="region of interest" description="Disordered" evidence="1">
    <location>
        <begin position="270"/>
        <end position="296"/>
    </location>
</feature>
<evidence type="ECO:0000256" key="1">
    <source>
        <dbReference type="SAM" id="MobiDB-lite"/>
    </source>
</evidence>
<feature type="compositionally biased region" description="Basic and acidic residues" evidence="1">
    <location>
        <begin position="270"/>
        <end position="279"/>
    </location>
</feature>
<gene>
    <name evidence="2" type="ORF">DPMN_050123</name>
</gene>
<feature type="compositionally biased region" description="Polar residues" evidence="1">
    <location>
        <begin position="280"/>
        <end position="295"/>
    </location>
</feature>
<protein>
    <submittedName>
        <fullName evidence="2">Uncharacterized protein</fullName>
    </submittedName>
</protein>
<evidence type="ECO:0000313" key="2">
    <source>
        <dbReference type="EMBL" id="KAH3724307.1"/>
    </source>
</evidence>
<dbReference type="AlphaFoldDB" id="A0A9D4CG58"/>
<evidence type="ECO:0000313" key="3">
    <source>
        <dbReference type="Proteomes" id="UP000828390"/>
    </source>
</evidence>
<organism evidence="2 3">
    <name type="scientific">Dreissena polymorpha</name>
    <name type="common">Zebra mussel</name>
    <name type="synonym">Mytilus polymorpha</name>
    <dbReference type="NCBI Taxonomy" id="45954"/>
    <lineage>
        <taxon>Eukaryota</taxon>
        <taxon>Metazoa</taxon>
        <taxon>Spiralia</taxon>
        <taxon>Lophotrochozoa</taxon>
        <taxon>Mollusca</taxon>
        <taxon>Bivalvia</taxon>
        <taxon>Autobranchia</taxon>
        <taxon>Heteroconchia</taxon>
        <taxon>Euheterodonta</taxon>
        <taxon>Imparidentia</taxon>
        <taxon>Neoheterodontei</taxon>
        <taxon>Myida</taxon>
        <taxon>Dreissenoidea</taxon>
        <taxon>Dreissenidae</taxon>
        <taxon>Dreissena</taxon>
    </lineage>
</organism>
<accession>A0A9D4CG58</accession>
<feature type="region of interest" description="Disordered" evidence="1">
    <location>
        <begin position="142"/>
        <end position="161"/>
    </location>
</feature>